<reference evidence="1 2" key="1">
    <citation type="journal article" date="2019" name="Int. J. Syst. Evol. Microbiol.">
        <title>The Global Catalogue of Microorganisms (GCM) 10K type strain sequencing project: providing services to taxonomists for standard genome sequencing and annotation.</title>
        <authorList>
            <consortium name="The Broad Institute Genomics Platform"/>
            <consortium name="The Broad Institute Genome Sequencing Center for Infectious Disease"/>
            <person name="Wu L."/>
            <person name="Ma J."/>
        </authorList>
    </citation>
    <scope>NUCLEOTIDE SEQUENCE [LARGE SCALE GENOMIC DNA]</scope>
    <source>
        <strain evidence="1 2">IBRC-M 10256</strain>
    </source>
</reference>
<dbReference type="GeneID" id="73903298"/>
<dbReference type="Gene3D" id="1.10.600.10">
    <property type="entry name" value="Farnesyl Diphosphate Synthase"/>
    <property type="match status" value="1"/>
</dbReference>
<evidence type="ECO:0000313" key="2">
    <source>
        <dbReference type="Proteomes" id="UP001595846"/>
    </source>
</evidence>
<organism evidence="1 2">
    <name type="scientific">Halovivax cerinus</name>
    <dbReference type="NCBI Taxonomy" id="1487865"/>
    <lineage>
        <taxon>Archaea</taxon>
        <taxon>Methanobacteriati</taxon>
        <taxon>Methanobacteriota</taxon>
        <taxon>Stenosarchaea group</taxon>
        <taxon>Halobacteria</taxon>
        <taxon>Halobacteriales</taxon>
        <taxon>Natrialbaceae</taxon>
        <taxon>Halovivax</taxon>
    </lineage>
</organism>
<evidence type="ECO:0000313" key="1">
    <source>
        <dbReference type="EMBL" id="MFC3957917.1"/>
    </source>
</evidence>
<protein>
    <recommendedName>
        <fullName evidence="3">Geranylgeranyl pyrophosphate synthase</fullName>
    </recommendedName>
</protein>
<dbReference type="InterPro" id="IPR008949">
    <property type="entry name" value="Isoprenoid_synthase_dom_sf"/>
</dbReference>
<dbReference type="EMBL" id="JBHSAQ010000002">
    <property type="protein sequence ID" value="MFC3957917.1"/>
    <property type="molecule type" value="Genomic_DNA"/>
</dbReference>
<dbReference type="RefSeq" id="WP_256530610.1">
    <property type="nucleotide sequence ID" value="NZ_CP101824.1"/>
</dbReference>
<sequence length="283" mass="32159">MLPGPLEIDDTDEAAVRSQLKTLFERLHDLVSDVLSEIDQPELRRQIRHVAFQSTEALPKRSSRPTVVIHHLVEQLFLSYDPDGDSLDQVLRAAVIAMEYYDIVDDVIDGDVRAGHELDVLVTNELLFPLFVRHIGRLGQPATDYWSERAVRTVGSLVVEYSSEPSAETYRTLVDRQSYLFGSMTGLGAVAAGAGQADVERAEQIGRTYFTYDQFRLDLRQYEGGDDDPWNLWRLCGDDEATGMIVAQRAEFERLIEPLPDDRRRLLRPLVATDIESYRASFR</sequence>
<proteinExistence type="predicted"/>
<dbReference type="AlphaFoldDB" id="A0ABD5NLS5"/>
<keyword evidence="2" id="KW-1185">Reference proteome</keyword>
<dbReference type="Proteomes" id="UP001595846">
    <property type="component" value="Unassembled WGS sequence"/>
</dbReference>
<accession>A0ABD5NLS5</accession>
<gene>
    <name evidence="1" type="ORF">ACFOUR_05970</name>
</gene>
<evidence type="ECO:0008006" key="3">
    <source>
        <dbReference type="Google" id="ProtNLM"/>
    </source>
</evidence>
<comment type="caution">
    <text evidence="1">The sequence shown here is derived from an EMBL/GenBank/DDBJ whole genome shotgun (WGS) entry which is preliminary data.</text>
</comment>
<name>A0ABD5NLS5_9EURY</name>